<name>A0A8H7HPJ4_9AGAM</name>
<dbReference type="Proteomes" id="UP000602905">
    <property type="component" value="Unassembled WGS sequence"/>
</dbReference>
<evidence type="ECO:0000313" key="2">
    <source>
        <dbReference type="Proteomes" id="UP000602905"/>
    </source>
</evidence>
<accession>A0A8H7HPJ4</accession>
<dbReference type="AlphaFoldDB" id="A0A8H7HPJ4"/>
<evidence type="ECO:0000313" key="1">
    <source>
        <dbReference type="EMBL" id="KAF8703109.1"/>
    </source>
</evidence>
<protein>
    <submittedName>
        <fullName evidence="1">Uncharacterized protein</fullName>
    </submittedName>
</protein>
<proteinExistence type="predicted"/>
<organism evidence="1 2">
    <name type="scientific">Rhizoctonia solani</name>
    <dbReference type="NCBI Taxonomy" id="456999"/>
    <lineage>
        <taxon>Eukaryota</taxon>
        <taxon>Fungi</taxon>
        <taxon>Dikarya</taxon>
        <taxon>Basidiomycota</taxon>
        <taxon>Agaricomycotina</taxon>
        <taxon>Agaricomycetes</taxon>
        <taxon>Cantharellales</taxon>
        <taxon>Ceratobasidiaceae</taxon>
        <taxon>Rhizoctonia</taxon>
    </lineage>
</organism>
<reference evidence="1" key="1">
    <citation type="submission" date="2020-09" db="EMBL/GenBank/DDBJ databases">
        <title>Comparative genome analyses of four rice-infecting Rhizoctonia solani isolates reveal extensive enrichment of homogalacturonan modification genes.</title>
        <authorList>
            <person name="Lee D.-Y."/>
            <person name="Jeon J."/>
            <person name="Kim K.-T."/>
            <person name="Cheong K."/>
            <person name="Song H."/>
            <person name="Choi G."/>
            <person name="Ko J."/>
            <person name="Opiyo S.O."/>
            <person name="Zuo S."/>
            <person name="Madhav S."/>
            <person name="Lee Y.-H."/>
            <person name="Wang G.-L."/>
        </authorList>
    </citation>
    <scope>NUCLEOTIDE SEQUENCE</scope>
    <source>
        <strain evidence="1">AG1-IA WGL</strain>
    </source>
</reference>
<comment type="caution">
    <text evidence="1">The sequence shown here is derived from an EMBL/GenBank/DDBJ whole genome shotgun (WGS) entry which is preliminary data.</text>
</comment>
<dbReference type="OrthoDB" id="10409922at2759"/>
<feature type="non-terminal residue" evidence="1">
    <location>
        <position position="1"/>
    </location>
</feature>
<gene>
    <name evidence="1" type="ORF">RHS03_06208</name>
</gene>
<dbReference type="EMBL" id="JACYCD010000078">
    <property type="protein sequence ID" value="KAF8703109.1"/>
    <property type="molecule type" value="Genomic_DNA"/>
</dbReference>
<sequence>MSQDNNAIEAPTQAERDTFANTYIVGLHFTGPQKSWERSGTRYCWRAFRSVWYDARKCSWSAPKCSPSNPDPLDPNEETLKTGALQIAPGFLGPP</sequence>